<sequence length="228" mass="25592">MIPRKDRVKPTSYPVLIFHIVRSAQLISAVVVASILSYFLWQLHHDNYRLPWTFILLLTVALLTLLFLSATTFLHCFHGLNPLFNIALNSILFVLWALGFSLLTRWTSGTLAHVCNVKTWDDNTGIMICRIYKALFSFSLFGVISSLLALLLDIHVQRKTTQRGKFTALQPVDNKHAPSQHLPQEAEEANPNPMARRQQTGGAGYTALDADMPYDDTQYRGAAGHLSG</sequence>
<feature type="region of interest" description="Disordered" evidence="1">
    <location>
        <begin position="174"/>
        <end position="212"/>
    </location>
</feature>
<dbReference type="Proteomes" id="UP000800097">
    <property type="component" value="Unassembled WGS sequence"/>
</dbReference>
<feature type="transmembrane region" description="Helical" evidence="2">
    <location>
        <begin position="12"/>
        <end position="40"/>
    </location>
</feature>
<keyword evidence="4" id="KW-1185">Reference proteome</keyword>
<accession>A0A6A6JBM9</accession>
<keyword evidence="2" id="KW-0812">Transmembrane</keyword>
<proteinExistence type="predicted"/>
<dbReference type="EMBL" id="ML986508">
    <property type="protein sequence ID" value="KAF2273614.1"/>
    <property type="molecule type" value="Genomic_DNA"/>
</dbReference>
<evidence type="ECO:0008006" key="5">
    <source>
        <dbReference type="Google" id="ProtNLM"/>
    </source>
</evidence>
<feature type="transmembrane region" description="Helical" evidence="2">
    <location>
        <begin position="52"/>
        <end position="74"/>
    </location>
</feature>
<dbReference type="RefSeq" id="XP_033651153.1">
    <property type="nucleotide sequence ID" value="XM_033793243.1"/>
</dbReference>
<dbReference type="OrthoDB" id="5344006at2759"/>
<evidence type="ECO:0000256" key="2">
    <source>
        <dbReference type="SAM" id="Phobius"/>
    </source>
</evidence>
<dbReference type="PANTHER" id="PTHR39608:SF1">
    <property type="entry name" value="INTEGRAL MEMBRANE PROTEIN (AFU_ORTHOLOGUE AFUA_5G08640)"/>
    <property type="match status" value="1"/>
</dbReference>
<keyword evidence="2" id="KW-1133">Transmembrane helix</keyword>
<protein>
    <recommendedName>
        <fullName evidence="5">MARVEL domain-containing protein</fullName>
    </recommendedName>
</protein>
<organism evidence="3 4">
    <name type="scientific">Westerdykella ornata</name>
    <dbReference type="NCBI Taxonomy" id="318751"/>
    <lineage>
        <taxon>Eukaryota</taxon>
        <taxon>Fungi</taxon>
        <taxon>Dikarya</taxon>
        <taxon>Ascomycota</taxon>
        <taxon>Pezizomycotina</taxon>
        <taxon>Dothideomycetes</taxon>
        <taxon>Pleosporomycetidae</taxon>
        <taxon>Pleosporales</taxon>
        <taxon>Sporormiaceae</taxon>
        <taxon>Westerdykella</taxon>
    </lineage>
</organism>
<reference evidence="3" key="1">
    <citation type="journal article" date="2020" name="Stud. Mycol.">
        <title>101 Dothideomycetes genomes: a test case for predicting lifestyles and emergence of pathogens.</title>
        <authorList>
            <person name="Haridas S."/>
            <person name="Albert R."/>
            <person name="Binder M."/>
            <person name="Bloem J."/>
            <person name="Labutti K."/>
            <person name="Salamov A."/>
            <person name="Andreopoulos B."/>
            <person name="Baker S."/>
            <person name="Barry K."/>
            <person name="Bills G."/>
            <person name="Bluhm B."/>
            <person name="Cannon C."/>
            <person name="Castanera R."/>
            <person name="Culley D."/>
            <person name="Daum C."/>
            <person name="Ezra D."/>
            <person name="Gonzalez J."/>
            <person name="Henrissat B."/>
            <person name="Kuo A."/>
            <person name="Liang C."/>
            <person name="Lipzen A."/>
            <person name="Lutzoni F."/>
            <person name="Magnuson J."/>
            <person name="Mondo S."/>
            <person name="Nolan M."/>
            <person name="Ohm R."/>
            <person name="Pangilinan J."/>
            <person name="Park H.-J."/>
            <person name="Ramirez L."/>
            <person name="Alfaro M."/>
            <person name="Sun H."/>
            <person name="Tritt A."/>
            <person name="Yoshinaga Y."/>
            <person name="Zwiers L.-H."/>
            <person name="Turgeon B."/>
            <person name="Goodwin S."/>
            <person name="Spatafora J."/>
            <person name="Crous P."/>
            <person name="Grigoriev I."/>
        </authorList>
    </citation>
    <scope>NUCLEOTIDE SEQUENCE</scope>
    <source>
        <strain evidence="3">CBS 379.55</strain>
    </source>
</reference>
<evidence type="ECO:0000313" key="3">
    <source>
        <dbReference type="EMBL" id="KAF2273614.1"/>
    </source>
</evidence>
<evidence type="ECO:0000313" key="4">
    <source>
        <dbReference type="Proteomes" id="UP000800097"/>
    </source>
</evidence>
<evidence type="ECO:0000256" key="1">
    <source>
        <dbReference type="SAM" id="MobiDB-lite"/>
    </source>
</evidence>
<keyword evidence="2" id="KW-0472">Membrane</keyword>
<feature type="transmembrane region" description="Helical" evidence="2">
    <location>
        <begin position="86"/>
        <end position="103"/>
    </location>
</feature>
<feature type="transmembrane region" description="Helical" evidence="2">
    <location>
        <begin position="131"/>
        <end position="152"/>
    </location>
</feature>
<dbReference type="AlphaFoldDB" id="A0A6A6JBM9"/>
<dbReference type="PANTHER" id="PTHR39608">
    <property type="entry name" value="INTEGRAL MEMBRANE PROTEIN (AFU_ORTHOLOGUE AFUA_5G08640)"/>
    <property type="match status" value="1"/>
</dbReference>
<dbReference type="GeneID" id="54546418"/>
<name>A0A6A6JBM9_WESOR</name>
<gene>
    <name evidence="3" type="ORF">EI97DRAFT_147251</name>
</gene>